<accession>A0A6J6UG36</accession>
<evidence type="ECO:0000256" key="1">
    <source>
        <dbReference type="ARBA" id="ARBA00010699"/>
    </source>
</evidence>
<gene>
    <name evidence="7" type="ORF">UFOPK2627_00007</name>
    <name evidence="8" type="ORF">UFOPK2879_00092</name>
    <name evidence="9" type="ORF">UFOPK3078_00155</name>
    <name evidence="10" type="ORF">UFOPK3288_00104</name>
    <name evidence="11" type="ORF">UFOPK3990_00101</name>
    <name evidence="12" type="ORF">UFOPK4245_00007</name>
    <name evidence="13" type="ORF">UFOPK4337_00726</name>
</gene>
<dbReference type="EMBL" id="CAFBQM010000026">
    <property type="protein sequence ID" value="CAB5057582.1"/>
    <property type="molecule type" value="Genomic_DNA"/>
</dbReference>
<dbReference type="InterPro" id="IPR005793">
    <property type="entry name" value="Formyl_trans_C"/>
</dbReference>
<dbReference type="CDD" id="cd08646">
    <property type="entry name" value="FMT_core_Met-tRNA-FMT_N"/>
    <property type="match status" value="1"/>
</dbReference>
<dbReference type="GO" id="GO:0004479">
    <property type="term" value="F:methionyl-tRNA formyltransferase activity"/>
    <property type="evidence" value="ECO:0007669"/>
    <property type="project" value="UniProtKB-EC"/>
</dbReference>
<reference evidence="8" key="1">
    <citation type="submission" date="2020-05" db="EMBL/GenBank/DDBJ databases">
        <authorList>
            <person name="Chiriac C."/>
            <person name="Salcher M."/>
            <person name="Ghai R."/>
            <person name="Kavagutti S V."/>
        </authorList>
    </citation>
    <scope>NUCLEOTIDE SEQUENCE</scope>
</reference>
<evidence type="ECO:0000259" key="5">
    <source>
        <dbReference type="Pfam" id="PF00551"/>
    </source>
</evidence>
<evidence type="ECO:0000313" key="9">
    <source>
        <dbReference type="EMBL" id="CAB4797853.1"/>
    </source>
</evidence>
<evidence type="ECO:0000256" key="4">
    <source>
        <dbReference type="ARBA" id="ARBA00022917"/>
    </source>
</evidence>
<dbReference type="InterPro" id="IPR005794">
    <property type="entry name" value="Fmt"/>
</dbReference>
<dbReference type="InterPro" id="IPR044135">
    <property type="entry name" value="Met-tRNA-FMT_C"/>
</dbReference>
<dbReference type="InterPro" id="IPR002376">
    <property type="entry name" value="Formyl_transf_N"/>
</dbReference>
<name>A0A6J6UG36_9ZZZZ</name>
<sequence length="302" mass="32675">MRIGVAATPDVAIPTLNWLNGSRHELVRVISQPDRPAGRGQSLKPSPVSQWALAAGVDLVRPLTPEDLDRAIKDLQLLVTIGYGRILPQQSLSLPAFGCINLHFSLLPQYRGAAPVQRALEAGEMQTGVTVFKLDAGVDTGPIYSSRVIDIDPMFRSSEVFTQLSIIGVDVVKEAIELISAGGNPHEQVGIASHAGKIFREEAKIAWDLPATLTLNKIRGFYPAPIAWTTFRDQILKITSARLHRPLLALKPGEILLSNNILLIGTEQGALEIDSVIPAGKKEMSGVEWARGARFESGELCG</sequence>
<evidence type="ECO:0000256" key="2">
    <source>
        <dbReference type="ARBA" id="ARBA00012261"/>
    </source>
</evidence>
<dbReference type="InterPro" id="IPR041711">
    <property type="entry name" value="Met-tRNA-FMT_N"/>
</dbReference>
<dbReference type="Gene3D" id="3.40.50.12230">
    <property type="match status" value="1"/>
</dbReference>
<evidence type="ECO:0000313" key="8">
    <source>
        <dbReference type="EMBL" id="CAB4758770.1"/>
    </source>
</evidence>
<dbReference type="GO" id="GO:0005829">
    <property type="term" value="C:cytosol"/>
    <property type="evidence" value="ECO:0007669"/>
    <property type="project" value="TreeGrafter"/>
</dbReference>
<keyword evidence="4" id="KW-0648">Protein biosynthesis</keyword>
<dbReference type="SUPFAM" id="SSF50486">
    <property type="entry name" value="FMT C-terminal domain-like"/>
    <property type="match status" value="1"/>
</dbReference>
<keyword evidence="3" id="KW-0808">Transferase</keyword>
<protein>
    <recommendedName>
        <fullName evidence="2">methionyl-tRNA formyltransferase</fullName>
        <ecNumber evidence="2">2.1.2.9</ecNumber>
    </recommendedName>
</protein>
<dbReference type="HAMAP" id="MF_00182">
    <property type="entry name" value="Formyl_trans"/>
    <property type="match status" value="1"/>
</dbReference>
<dbReference type="PANTHER" id="PTHR11138:SF5">
    <property type="entry name" value="METHIONYL-TRNA FORMYLTRANSFERASE, MITOCHONDRIAL"/>
    <property type="match status" value="1"/>
</dbReference>
<evidence type="ECO:0000313" key="12">
    <source>
        <dbReference type="EMBL" id="CAB5043745.1"/>
    </source>
</evidence>
<feature type="domain" description="Formyl transferase N-terminal" evidence="5">
    <location>
        <begin position="19"/>
        <end position="160"/>
    </location>
</feature>
<dbReference type="InterPro" id="IPR011034">
    <property type="entry name" value="Formyl_transferase-like_C_sf"/>
</dbReference>
<dbReference type="EMBL" id="CAFAAU010000003">
    <property type="protein sequence ID" value="CAB4797853.1"/>
    <property type="molecule type" value="Genomic_DNA"/>
</dbReference>
<organism evidence="8">
    <name type="scientific">freshwater metagenome</name>
    <dbReference type="NCBI Taxonomy" id="449393"/>
    <lineage>
        <taxon>unclassified sequences</taxon>
        <taxon>metagenomes</taxon>
        <taxon>ecological metagenomes</taxon>
    </lineage>
</organism>
<dbReference type="EMBL" id="CAEZYA010000001">
    <property type="protein sequence ID" value="CAB4692816.1"/>
    <property type="molecule type" value="Genomic_DNA"/>
</dbReference>
<dbReference type="Pfam" id="PF00551">
    <property type="entry name" value="Formyl_trans_N"/>
    <property type="match status" value="1"/>
</dbReference>
<comment type="similarity">
    <text evidence="1">Belongs to the Fmt family.</text>
</comment>
<evidence type="ECO:0000256" key="3">
    <source>
        <dbReference type="ARBA" id="ARBA00022679"/>
    </source>
</evidence>
<proteinExistence type="inferred from homology"/>
<dbReference type="InterPro" id="IPR036477">
    <property type="entry name" value="Formyl_transf_N_sf"/>
</dbReference>
<dbReference type="SUPFAM" id="SSF53328">
    <property type="entry name" value="Formyltransferase"/>
    <property type="match status" value="1"/>
</dbReference>
<feature type="domain" description="Formyl transferase C-terminal" evidence="6">
    <location>
        <begin position="197"/>
        <end position="293"/>
    </location>
</feature>
<evidence type="ECO:0000313" key="13">
    <source>
        <dbReference type="EMBL" id="CAB5057582.1"/>
    </source>
</evidence>
<dbReference type="AlphaFoldDB" id="A0A6J6UG36"/>
<evidence type="ECO:0000313" key="11">
    <source>
        <dbReference type="EMBL" id="CAB4976074.1"/>
    </source>
</evidence>
<dbReference type="EMBL" id="CAEZZN010000001">
    <property type="protein sequence ID" value="CAB4758770.1"/>
    <property type="molecule type" value="Genomic_DNA"/>
</dbReference>
<dbReference type="EMBL" id="CAFBLC010000002">
    <property type="protein sequence ID" value="CAB4853896.1"/>
    <property type="molecule type" value="Genomic_DNA"/>
</dbReference>
<dbReference type="EC" id="2.1.2.9" evidence="2"/>
<dbReference type="EMBL" id="CAFBQD010000001">
    <property type="protein sequence ID" value="CAB5043745.1"/>
    <property type="molecule type" value="Genomic_DNA"/>
</dbReference>
<evidence type="ECO:0000259" key="6">
    <source>
        <dbReference type="Pfam" id="PF02911"/>
    </source>
</evidence>
<dbReference type="PANTHER" id="PTHR11138">
    <property type="entry name" value="METHIONYL-TRNA FORMYLTRANSFERASE"/>
    <property type="match status" value="1"/>
</dbReference>
<evidence type="ECO:0000313" key="10">
    <source>
        <dbReference type="EMBL" id="CAB4853896.1"/>
    </source>
</evidence>
<dbReference type="Pfam" id="PF02911">
    <property type="entry name" value="Formyl_trans_C"/>
    <property type="match status" value="1"/>
</dbReference>
<evidence type="ECO:0000313" key="7">
    <source>
        <dbReference type="EMBL" id="CAB4692816.1"/>
    </source>
</evidence>
<dbReference type="EMBL" id="CAFBOQ010000001">
    <property type="protein sequence ID" value="CAB4976074.1"/>
    <property type="molecule type" value="Genomic_DNA"/>
</dbReference>
<dbReference type="CDD" id="cd08704">
    <property type="entry name" value="Met_tRNA_FMT_C"/>
    <property type="match status" value="1"/>
</dbReference>